<evidence type="ECO:0000256" key="1">
    <source>
        <dbReference type="SAM" id="MobiDB-lite"/>
    </source>
</evidence>
<evidence type="ECO:0000256" key="2">
    <source>
        <dbReference type="SAM" id="SignalP"/>
    </source>
</evidence>
<gene>
    <name evidence="3" type="ORF">ISU07_15825</name>
</gene>
<accession>A0A930VHD6</accession>
<sequence>MESFVRLVGVACAVGLLTSCGSSGSSATDPAGPSRPATVTVTSSPTPSESPSTGPSDVDEDSAIPPELVGTWQSVDQGTAEDLIEMHADGSYLRATILMQQRPSGMFSFSIGAKGDIEIDGTTLRLVPTSGTESLTDPDAPSDSYTDRPLADLTPDEYEWSMSGGSLWLDGQYGVVEFRPSAP</sequence>
<evidence type="ECO:0008006" key="5">
    <source>
        <dbReference type="Google" id="ProtNLM"/>
    </source>
</evidence>
<evidence type="ECO:0000313" key="3">
    <source>
        <dbReference type="EMBL" id="MBF4764601.1"/>
    </source>
</evidence>
<dbReference type="AlphaFoldDB" id="A0A930VHD6"/>
<dbReference type="PROSITE" id="PS51257">
    <property type="entry name" value="PROKAR_LIPOPROTEIN"/>
    <property type="match status" value="1"/>
</dbReference>
<feature type="signal peptide" evidence="2">
    <location>
        <begin position="1"/>
        <end position="27"/>
    </location>
</feature>
<proteinExistence type="predicted"/>
<comment type="caution">
    <text evidence="3">The sequence shown here is derived from an EMBL/GenBank/DDBJ whole genome shotgun (WGS) entry which is preliminary data.</text>
</comment>
<keyword evidence="2" id="KW-0732">Signal</keyword>
<keyword evidence="4" id="KW-1185">Reference proteome</keyword>
<feature type="region of interest" description="Disordered" evidence="1">
    <location>
        <begin position="129"/>
        <end position="151"/>
    </location>
</feature>
<feature type="chain" id="PRO_5036712276" description="META domain-containing protein" evidence="2">
    <location>
        <begin position="28"/>
        <end position="183"/>
    </location>
</feature>
<evidence type="ECO:0000313" key="4">
    <source>
        <dbReference type="Proteomes" id="UP000640489"/>
    </source>
</evidence>
<dbReference type="EMBL" id="JADKPN010000010">
    <property type="protein sequence ID" value="MBF4764601.1"/>
    <property type="molecule type" value="Genomic_DNA"/>
</dbReference>
<organism evidence="3 4">
    <name type="scientific">Nocardioides islandensis</name>
    <dbReference type="NCBI Taxonomy" id="433663"/>
    <lineage>
        <taxon>Bacteria</taxon>
        <taxon>Bacillati</taxon>
        <taxon>Actinomycetota</taxon>
        <taxon>Actinomycetes</taxon>
        <taxon>Propionibacteriales</taxon>
        <taxon>Nocardioidaceae</taxon>
        <taxon>Nocardioides</taxon>
    </lineage>
</organism>
<name>A0A930VHD6_9ACTN</name>
<reference evidence="3" key="1">
    <citation type="submission" date="2020-11" db="EMBL/GenBank/DDBJ databases">
        <title>Nocardioides sp. nov., isolated from Soil of Cynanchum wilfordii Hemsley rhizosphere.</title>
        <authorList>
            <person name="Lee J.-S."/>
            <person name="Suh M.K."/>
            <person name="Kim J.-S."/>
        </authorList>
    </citation>
    <scope>NUCLEOTIDE SEQUENCE</scope>
    <source>
        <strain evidence="3">KCTC 19275</strain>
    </source>
</reference>
<dbReference type="Proteomes" id="UP000640489">
    <property type="component" value="Unassembled WGS sequence"/>
</dbReference>
<protein>
    <recommendedName>
        <fullName evidence="5">META domain-containing protein</fullName>
    </recommendedName>
</protein>
<feature type="compositionally biased region" description="Low complexity" evidence="1">
    <location>
        <begin position="34"/>
        <end position="56"/>
    </location>
</feature>
<feature type="region of interest" description="Disordered" evidence="1">
    <location>
        <begin position="21"/>
        <end position="64"/>
    </location>
</feature>
<dbReference type="RefSeq" id="WP_194707790.1">
    <property type="nucleotide sequence ID" value="NZ_JADKPN010000010.1"/>
</dbReference>